<dbReference type="InterPro" id="IPR001647">
    <property type="entry name" value="HTH_TetR"/>
</dbReference>
<dbReference type="RefSeq" id="WP_152581357.1">
    <property type="nucleotide sequence ID" value="NZ_JAKVIV010000001.1"/>
</dbReference>
<dbReference type="Pfam" id="PF00440">
    <property type="entry name" value="TetR_N"/>
    <property type="match status" value="1"/>
</dbReference>
<keyword evidence="2 4" id="KW-0238">DNA-binding</keyword>
<dbReference type="Gene3D" id="1.10.10.60">
    <property type="entry name" value="Homeodomain-like"/>
    <property type="match status" value="1"/>
</dbReference>
<feature type="DNA-binding region" description="H-T-H motif" evidence="4">
    <location>
        <begin position="38"/>
        <end position="57"/>
    </location>
</feature>
<dbReference type="PANTHER" id="PTHR30055">
    <property type="entry name" value="HTH-TYPE TRANSCRIPTIONAL REGULATOR RUTR"/>
    <property type="match status" value="1"/>
</dbReference>
<dbReference type="Proteomes" id="UP000325415">
    <property type="component" value="Unassembled WGS sequence"/>
</dbReference>
<dbReference type="Gene3D" id="1.10.357.10">
    <property type="entry name" value="Tetracycline Repressor, domain 2"/>
    <property type="match status" value="1"/>
</dbReference>
<evidence type="ECO:0000256" key="4">
    <source>
        <dbReference type="PROSITE-ProRule" id="PRU00335"/>
    </source>
</evidence>
<keyword evidence="1" id="KW-0805">Transcription regulation</keyword>
<dbReference type="OrthoDB" id="8688418at2"/>
<keyword evidence="3" id="KW-0804">Transcription</keyword>
<dbReference type="PRINTS" id="PR00455">
    <property type="entry name" value="HTHTETR"/>
</dbReference>
<dbReference type="Pfam" id="PF17754">
    <property type="entry name" value="TetR_C_14"/>
    <property type="match status" value="1"/>
</dbReference>
<evidence type="ECO:0000256" key="3">
    <source>
        <dbReference type="ARBA" id="ARBA00023163"/>
    </source>
</evidence>
<evidence type="ECO:0000313" key="6">
    <source>
        <dbReference type="EMBL" id="KAE8127146.1"/>
    </source>
</evidence>
<proteinExistence type="predicted"/>
<dbReference type="InterPro" id="IPR041347">
    <property type="entry name" value="MftR_C"/>
</dbReference>
<dbReference type="GO" id="GO:0003700">
    <property type="term" value="F:DNA-binding transcription factor activity"/>
    <property type="evidence" value="ECO:0007669"/>
    <property type="project" value="TreeGrafter"/>
</dbReference>
<dbReference type="InterPro" id="IPR009057">
    <property type="entry name" value="Homeodomain-like_sf"/>
</dbReference>
<dbReference type="InterPro" id="IPR050109">
    <property type="entry name" value="HTH-type_TetR-like_transc_reg"/>
</dbReference>
<gene>
    <name evidence="6" type="ORF">DDE84_08950</name>
</gene>
<dbReference type="GO" id="GO:0000976">
    <property type="term" value="F:transcription cis-regulatory region binding"/>
    <property type="evidence" value="ECO:0007669"/>
    <property type="project" value="TreeGrafter"/>
</dbReference>
<keyword evidence="7" id="KW-1185">Reference proteome</keyword>
<organism evidence="6 7">
    <name type="scientific">Bifidobacterium tibiigranuli</name>
    <dbReference type="NCBI Taxonomy" id="2172043"/>
    <lineage>
        <taxon>Bacteria</taxon>
        <taxon>Bacillati</taxon>
        <taxon>Actinomycetota</taxon>
        <taxon>Actinomycetes</taxon>
        <taxon>Bifidobacteriales</taxon>
        <taxon>Bifidobacteriaceae</taxon>
        <taxon>Bifidobacterium</taxon>
    </lineage>
</organism>
<dbReference type="GeneID" id="78127808"/>
<sequence>MEHQISPGVRTVARNAVRAHIADAALGLFISDGYEATTIDDVCAAAGISRSTFFRYFHSKDELMLGHIERFGQRIADALAAQGDDEPLWQAIRRAFDGLIDEYAASPGAAALARVVSQTPALRVAEAGKSDLWLGLLGPEIARRLGVALSIDEPRPAAIVAATIGAVAAAMSSWADAAETRSLEDLLDIAMSPFGL</sequence>
<evidence type="ECO:0000259" key="5">
    <source>
        <dbReference type="PROSITE" id="PS50977"/>
    </source>
</evidence>
<dbReference type="AlphaFoldDB" id="A0A5N6S1T2"/>
<evidence type="ECO:0000256" key="1">
    <source>
        <dbReference type="ARBA" id="ARBA00023015"/>
    </source>
</evidence>
<name>A0A5N6S1T2_9BIFI</name>
<dbReference type="PANTHER" id="PTHR30055:SF238">
    <property type="entry name" value="MYCOFACTOCIN BIOSYNTHESIS TRANSCRIPTIONAL REGULATOR MFTR-RELATED"/>
    <property type="match status" value="1"/>
</dbReference>
<dbReference type="PROSITE" id="PS50977">
    <property type="entry name" value="HTH_TETR_2"/>
    <property type="match status" value="1"/>
</dbReference>
<reference evidence="6 7" key="1">
    <citation type="submission" date="2018-04" db="EMBL/GenBank/DDBJ databases">
        <authorList>
            <person name="Eckel V.P."/>
            <person name="Vogel R.F."/>
        </authorList>
    </citation>
    <scope>NUCLEOTIDE SEQUENCE [LARGE SCALE GENOMIC DNA]</scope>
    <source>
        <strain evidence="7">TMW 2.1764</strain>
    </source>
</reference>
<dbReference type="SUPFAM" id="SSF46689">
    <property type="entry name" value="Homeodomain-like"/>
    <property type="match status" value="1"/>
</dbReference>
<dbReference type="EMBL" id="QDAG01000009">
    <property type="protein sequence ID" value="KAE8127146.1"/>
    <property type="molecule type" value="Genomic_DNA"/>
</dbReference>
<protein>
    <submittedName>
        <fullName evidence="6">TetR family transcriptional regulator</fullName>
    </submittedName>
</protein>
<accession>A0A5N6S1T2</accession>
<comment type="caution">
    <text evidence="6">The sequence shown here is derived from an EMBL/GenBank/DDBJ whole genome shotgun (WGS) entry which is preliminary data.</text>
</comment>
<evidence type="ECO:0000313" key="7">
    <source>
        <dbReference type="Proteomes" id="UP000325415"/>
    </source>
</evidence>
<feature type="domain" description="HTH tetR-type" evidence="5">
    <location>
        <begin position="15"/>
        <end position="75"/>
    </location>
</feature>
<evidence type="ECO:0000256" key="2">
    <source>
        <dbReference type="ARBA" id="ARBA00023125"/>
    </source>
</evidence>